<keyword evidence="1" id="KW-0805">Transcription regulation</keyword>
<dbReference type="InterPro" id="IPR002577">
    <property type="entry name" value="HTH_HxlR"/>
</dbReference>
<dbReference type="PROSITE" id="PS51118">
    <property type="entry name" value="HTH_HXLR"/>
    <property type="match status" value="1"/>
</dbReference>
<dbReference type="Proteomes" id="UP000236584">
    <property type="component" value="Chromosome"/>
</dbReference>
<evidence type="ECO:0000256" key="3">
    <source>
        <dbReference type="ARBA" id="ARBA00023163"/>
    </source>
</evidence>
<evidence type="ECO:0000256" key="2">
    <source>
        <dbReference type="ARBA" id="ARBA00023125"/>
    </source>
</evidence>
<dbReference type="KEGG" id="srub:C2R22_16045"/>
<reference evidence="5 6" key="1">
    <citation type="submission" date="2018-01" db="EMBL/GenBank/DDBJ databases">
        <title>Complete genome sequence of Salinigranum rubrum GX10T, an extremely halophilic archaeon isolated from a marine solar saltern.</title>
        <authorList>
            <person name="Han S."/>
        </authorList>
    </citation>
    <scope>NUCLEOTIDE SEQUENCE [LARGE SCALE GENOMIC DNA]</scope>
    <source>
        <strain evidence="5 6">GX10</strain>
    </source>
</reference>
<keyword evidence="6" id="KW-1185">Reference proteome</keyword>
<evidence type="ECO:0000313" key="6">
    <source>
        <dbReference type="Proteomes" id="UP000236584"/>
    </source>
</evidence>
<dbReference type="SUPFAM" id="SSF46785">
    <property type="entry name" value="Winged helix' DNA-binding domain"/>
    <property type="match status" value="1"/>
</dbReference>
<gene>
    <name evidence="5" type="ORF">C2R22_16045</name>
</gene>
<evidence type="ECO:0000259" key="4">
    <source>
        <dbReference type="PROSITE" id="PS51118"/>
    </source>
</evidence>
<dbReference type="Gene3D" id="1.10.10.10">
    <property type="entry name" value="Winged helix-like DNA-binding domain superfamily/Winged helix DNA-binding domain"/>
    <property type="match status" value="1"/>
</dbReference>
<dbReference type="AlphaFoldDB" id="A0A2I8VM29"/>
<dbReference type="InterPro" id="IPR036390">
    <property type="entry name" value="WH_DNA-bd_sf"/>
</dbReference>
<accession>A0A2I8VM29</accession>
<dbReference type="PANTHER" id="PTHR33204">
    <property type="entry name" value="TRANSCRIPTIONAL REGULATOR, MARR FAMILY"/>
    <property type="match status" value="1"/>
</dbReference>
<feature type="domain" description="HTH hxlR-type" evidence="4">
    <location>
        <begin position="54"/>
        <end position="151"/>
    </location>
</feature>
<dbReference type="GO" id="GO:0003677">
    <property type="term" value="F:DNA binding"/>
    <property type="evidence" value="ECO:0007669"/>
    <property type="project" value="UniProtKB-KW"/>
</dbReference>
<sequence>MVVSSSTPLRRLPRLPHTPARFDAARLHRWDRPHSVKYHGDELTAVTLDTDQQAAWHDLADVLGAKYAPHVLFALDADDRRFSNLRRELDVTSSTLSRRLDALSCRGLVSRRVAATSPPTTWYTLTDAGRDVVAALSTIDDRARVVPCGDGTCAHLSSPASLDCCD</sequence>
<evidence type="ECO:0000256" key="1">
    <source>
        <dbReference type="ARBA" id="ARBA00023015"/>
    </source>
</evidence>
<evidence type="ECO:0000313" key="5">
    <source>
        <dbReference type="EMBL" id="AUV82968.1"/>
    </source>
</evidence>
<organism evidence="5 6">
    <name type="scientific">Salinigranum rubrum</name>
    <dbReference type="NCBI Taxonomy" id="755307"/>
    <lineage>
        <taxon>Archaea</taxon>
        <taxon>Methanobacteriati</taxon>
        <taxon>Methanobacteriota</taxon>
        <taxon>Stenosarchaea group</taxon>
        <taxon>Halobacteria</taxon>
        <taxon>Halobacteriales</taxon>
        <taxon>Haloferacaceae</taxon>
        <taxon>Salinigranum</taxon>
    </lineage>
</organism>
<dbReference type="EMBL" id="CP026309">
    <property type="protein sequence ID" value="AUV82968.1"/>
    <property type="molecule type" value="Genomic_DNA"/>
</dbReference>
<name>A0A2I8VM29_9EURY</name>
<keyword evidence="2" id="KW-0238">DNA-binding</keyword>
<proteinExistence type="predicted"/>
<protein>
    <submittedName>
        <fullName evidence="5">Transcriptional regulator</fullName>
    </submittedName>
</protein>
<dbReference type="Pfam" id="PF01638">
    <property type="entry name" value="HxlR"/>
    <property type="match status" value="1"/>
</dbReference>
<dbReference type="InterPro" id="IPR036388">
    <property type="entry name" value="WH-like_DNA-bd_sf"/>
</dbReference>
<keyword evidence="3" id="KW-0804">Transcription</keyword>